<comment type="similarity">
    <text evidence="8 9">Belongs to the TrpA family.</text>
</comment>
<evidence type="ECO:0000256" key="5">
    <source>
        <dbReference type="ARBA" id="ARBA00023141"/>
    </source>
</evidence>
<dbReference type="Proteomes" id="UP000190328">
    <property type="component" value="Unassembled WGS sequence"/>
</dbReference>
<feature type="active site" description="Proton acceptor" evidence="8">
    <location>
        <position position="51"/>
    </location>
</feature>
<evidence type="ECO:0000256" key="2">
    <source>
        <dbReference type="ARBA" id="ARBA00011270"/>
    </source>
</evidence>
<keyword evidence="3 8" id="KW-0028">Amino-acid biosynthesis</keyword>
<evidence type="ECO:0000256" key="6">
    <source>
        <dbReference type="ARBA" id="ARBA00023239"/>
    </source>
</evidence>
<dbReference type="RefSeq" id="WP_078808049.1">
    <property type="nucleotide sequence ID" value="NZ_FUXI01000028.1"/>
</dbReference>
<dbReference type="SUPFAM" id="SSF51366">
    <property type="entry name" value="Ribulose-phoshate binding barrel"/>
    <property type="match status" value="1"/>
</dbReference>
<dbReference type="CDD" id="cd04724">
    <property type="entry name" value="Tryptophan_synthase_alpha"/>
    <property type="match status" value="1"/>
</dbReference>
<organism evidence="10 11">
    <name type="scientific">Pilibacter termitis</name>
    <dbReference type="NCBI Taxonomy" id="263852"/>
    <lineage>
        <taxon>Bacteria</taxon>
        <taxon>Bacillati</taxon>
        <taxon>Bacillota</taxon>
        <taxon>Bacilli</taxon>
        <taxon>Lactobacillales</taxon>
        <taxon>Enterococcaceae</taxon>
        <taxon>Pilibacter</taxon>
    </lineage>
</organism>
<dbReference type="AlphaFoldDB" id="A0A1T4QC59"/>
<feature type="active site" description="Proton acceptor" evidence="8">
    <location>
        <position position="62"/>
    </location>
</feature>
<dbReference type="STRING" id="263852.SAMN02745116_02133"/>
<comment type="function">
    <text evidence="8">The alpha subunit is responsible for the aldol cleavage of indoleglycerol phosphate to indole and glyceraldehyde 3-phosphate.</text>
</comment>
<evidence type="ECO:0000256" key="4">
    <source>
        <dbReference type="ARBA" id="ARBA00022822"/>
    </source>
</evidence>
<gene>
    <name evidence="8" type="primary">trpA</name>
    <name evidence="10" type="ORF">SAMN02745116_02133</name>
</gene>
<comment type="catalytic activity">
    <reaction evidence="7 8">
        <text>(1S,2R)-1-C-(indol-3-yl)glycerol 3-phosphate + L-serine = D-glyceraldehyde 3-phosphate + L-tryptophan + H2O</text>
        <dbReference type="Rhea" id="RHEA:10532"/>
        <dbReference type="ChEBI" id="CHEBI:15377"/>
        <dbReference type="ChEBI" id="CHEBI:33384"/>
        <dbReference type="ChEBI" id="CHEBI:57912"/>
        <dbReference type="ChEBI" id="CHEBI:58866"/>
        <dbReference type="ChEBI" id="CHEBI:59776"/>
        <dbReference type="EC" id="4.2.1.20"/>
    </reaction>
</comment>
<name>A0A1T4QC59_9ENTE</name>
<dbReference type="PANTHER" id="PTHR43406">
    <property type="entry name" value="TRYPTOPHAN SYNTHASE, ALPHA CHAIN"/>
    <property type="match status" value="1"/>
</dbReference>
<dbReference type="OrthoDB" id="9804578at2"/>
<keyword evidence="6 8" id="KW-0456">Lyase</keyword>
<evidence type="ECO:0000256" key="9">
    <source>
        <dbReference type="RuleBase" id="RU003662"/>
    </source>
</evidence>
<comment type="pathway">
    <text evidence="1 8">Amino-acid biosynthesis; L-tryptophan biosynthesis; L-tryptophan from chorismate: step 5/5.</text>
</comment>
<dbReference type="GO" id="GO:0005829">
    <property type="term" value="C:cytosol"/>
    <property type="evidence" value="ECO:0007669"/>
    <property type="project" value="TreeGrafter"/>
</dbReference>
<dbReference type="GO" id="GO:0004834">
    <property type="term" value="F:tryptophan synthase activity"/>
    <property type="evidence" value="ECO:0007669"/>
    <property type="project" value="UniProtKB-UniRule"/>
</dbReference>
<dbReference type="InterPro" id="IPR002028">
    <property type="entry name" value="Trp_synthase_suA"/>
</dbReference>
<dbReference type="PANTHER" id="PTHR43406:SF1">
    <property type="entry name" value="TRYPTOPHAN SYNTHASE ALPHA CHAIN, CHLOROPLASTIC"/>
    <property type="match status" value="1"/>
</dbReference>
<evidence type="ECO:0000256" key="3">
    <source>
        <dbReference type="ARBA" id="ARBA00022605"/>
    </source>
</evidence>
<evidence type="ECO:0000256" key="7">
    <source>
        <dbReference type="ARBA" id="ARBA00049047"/>
    </source>
</evidence>
<dbReference type="InterPro" id="IPR013785">
    <property type="entry name" value="Aldolase_TIM"/>
</dbReference>
<dbReference type="InterPro" id="IPR011060">
    <property type="entry name" value="RibuloseP-bd_barrel"/>
</dbReference>
<dbReference type="Pfam" id="PF00290">
    <property type="entry name" value="Trp_syntA"/>
    <property type="match status" value="1"/>
</dbReference>
<dbReference type="HAMAP" id="MF_00131">
    <property type="entry name" value="Trp_synth_alpha"/>
    <property type="match status" value="1"/>
</dbReference>
<keyword evidence="5 8" id="KW-0057">Aromatic amino acid biosynthesis</keyword>
<dbReference type="PROSITE" id="PS00167">
    <property type="entry name" value="TRP_SYNTHASE_ALPHA"/>
    <property type="match status" value="1"/>
</dbReference>
<dbReference type="Gene3D" id="3.20.20.70">
    <property type="entry name" value="Aldolase class I"/>
    <property type="match status" value="1"/>
</dbReference>
<evidence type="ECO:0000256" key="8">
    <source>
        <dbReference type="HAMAP-Rule" id="MF_00131"/>
    </source>
</evidence>
<evidence type="ECO:0000313" key="10">
    <source>
        <dbReference type="EMBL" id="SKA01217.1"/>
    </source>
</evidence>
<proteinExistence type="inferred from homology"/>
<evidence type="ECO:0000313" key="11">
    <source>
        <dbReference type="Proteomes" id="UP000190328"/>
    </source>
</evidence>
<comment type="subunit">
    <text evidence="2 8">Tetramer of two alpha and two beta chains.</text>
</comment>
<dbReference type="EC" id="4.2.1.20" evidence="8"/>
<keyword evidence="11" id="KW-1185">Reference proteome</keyword>
<sequence length="260" mass="28508">MKTLTKHLNTLKEENAGIFVPYIMAGDHALGLDGLEETLLYLEELGASAIEVGIPFSDPVADGPVIQEAAIRALENETSLKAIIAQLQTIKVKTPLILMTYFNPVFVYGVEKFVADLEHTAVKGLIVPDVPFEHSEMITRFTKDSDLSLIPLVSLTTDKERMKMLVNHGEGFVYTVAINGVTGTKSDYSDKIFENLSFLTENSTLPVLAGFGISSIEQAQAFRKHCDGVIVGSYIVDGLNKGKKTEISDFVRKLLVSLKK</sequence>
<accession>A0A1T4QC59</accession>
<dbReference type="NCBIfam" id="TIGR00262">
    <property type="entry name" value="trpA"/>
    <property type="match status" value="1"/>
</dbReference>
<dbReference type="InterPro" id="IPR018204">
    <property type="entry name" value="Trp_synthase_alpha_AS"/>
</dbReference>
<reference evidence="10 11" key="1">
    <citation type="submission" date="2017-02" db="EMBL/GenBank/DDBJ databases">
        <authorList>
            <person name="Peterson S.W."/>
        </authorList>
    </citation>
    <scope>NUCLEOTIDE SEQUENCE [LARGE SCALE GENOMIC DNA]</scope>
    <source>
        <strain evidence="10 11">ATCC BAA-1030</strain>
    </source>
</reference>
<protein>
    <recommendedName>
        <fullName evidence="8">Tryptophan synthase alpha chain</fullName>
        <ecNumber evidence="8">4.2.1.20</ecNumber>
    </recommendedName>
</protein>
<keyword evidence="4 8" id="KW-0822">Tryptophan biosynthesis</keyword>
<evidence type="ECO:0000256" key="1">
    <source>
        <dbReference type="ARBA" id="ARBA00004733"/>
    </source>
</evidence>
<dbReference type="UniPathway" id="UPA00035">
    <property type="reaction ID" value="UER00044"/>
</dbReference>
<dbReference type="EMBL" id="FUXI01000028">
    <property type="protein sequence ID" value="SKA01217.1"/>
    <property type="molecule type" value="Genomic_DNA"/>
</dbReference>